<dbReference type="SUPFAM" id="SSF143011">
    <property type="entry name" value="RelE-like"/>
    <property type="match status" value="1"/>
</dbReference>
<dbReference type="InterPro" id="IPR035093">
    <property type="entry name" value="RelE/ParE_toxin_dom_sf"/>
</dbReference>
<evidence type="ECO:0000313" key="2">
    <source>
        <dbReference type="Proteomes" id="UP000005741"/>
    </source>
</evidence>
<reference evidence="1 2" key="1">
    <citation type="submission" date="2011-10" db="EMBL/GenBank/DDBJ databases">
        <title>The Improved High-Quality Draft genome of Methanoplanus limicola DSM 2279.</title>
        <authorList>
            <consortium name="US DOE Joint Genome Institute (JGI-PGF)"/>
            <person name="Lucas S."/>
            <person name="Copeland A."/>
            <person name="Lapidus A."/>
            <person name="Glavina del Rio T."/>
            <person name="Dalin E."/>
            <person name="Tice H."/>
            <person name="Bruce D."/>
            <person name="Goodwin L."/>
            <person name="Pitluck S."/>
            <person name="Peters L."/>
            <person name="Mikhailova N."/>
            <person name="Lu M."/>
            <person name="Kyrpides N."/>
            <person name="Mavromatis K."/>
            <person name="Ivanova N."/>
            <person name="Markowitz V."/>
            <person name="Cheng J.-F."/>
            <person name="Hugenholtz P."/>
            <person name="Woyke T."/>
            <person name="Wu D."/>
            <person name="Wirth R."/>
            <person name="Brambilla E.-M."/>
            <person name="Klenk H.-P."/>
            <person name="Eisen J.A."/>
        </authorList>
    </citation>
    <scope>NUCLEOTIDE SEQUENCE [LARGE SCALE GENOMIC DNA]</scope>
    <source>
        <strain evidence="1 2">DSM 2279</strain>
    </source>
</reference>
<evidence type="ECO:0000313" key="1">
    <source>
        <dbReference type="EMBL" id="EHQ36579.1"/>
    </source>
</evidence>
<name>H1Z3V7_9EURY</name>
<sequence length="96" mass="11533">MYKVLISDDADEYFQEVSKKDKAHIRDIILLCLVEYLKRPNRRCNKKLIKGSSPKTYRLHISMTHTIFYRIEEEKKIVKVIDAMNIDQAHSRYKLF</sequence>
<proteinExistence type="predicted"/>
<dbReference type="OrthoDB" id="228407at2157"/>
<dbReference type="STRING" id="937775.Metlim_2535"/>
<organism evidence="1 2">
    <name type="scientific">Methanoplanus limicola DSM 2279</name>
    <dbReference type="NCBI Taxonomy" id="937775"/>
    <lineage>
        <taxon>Archaea</taxon>
        <taxon>Methanobacteriati</taxon>
        <taxon>Methanobacteriota</taxon>
        <taxon>Stenosarchaea group</taxon>
        <taxon>Methanomicrobia</taxon>
        <taxon>Methanomicrobiales</taxon>
        <taxon>Methanomicrobiaceae</taxon>
        <taxon>Methanoplanus</taxon>
    </lineage>
</organism>
<gene>
    <name evidence="1" type="ORF">Metlim_2535</name>
</gene>
<dbReference type="RefSeq" id="WP_004078991.1">
    <property type="nucleotide sequence ID" value="NZ_CM001436.1"/>
</dbReference>
<dbReference type="PANTHER" id="PTHR38813:SF1">
    <property type="entry name" value="TOXIN RELE1-RELATED"/>
    <property type="match status" value="1"/>
</dbReference>
<dbReference type="AlphaFoldDB" id="H1Z3V7"/>
<protein>
    <submittedName>
        <fullName evidence="1">Plasmid stabilization system</fullName>
    </submittedName>
</protein>
<dbReference type="PANTHER" id="PTHR38813">
    <property type="match status" value="1"/>
</dbReference>
<accession>H1Z3V7</accession>
<dbReference type="HOGENOM" id="CLU_155761_2_0_2"/>
<keyword evidence="2" id="KW-1185">Reference proteome</keyword>
<dbReference type="Gene3D" id="3.30.2310.20">
    <property type="entry name" value="RelE-like"/>
    <property type="match status" value="1"/>
</dbReference>
<dbReference type="InterPro" id="IPR052747">
    <property type="entry name" value="TA_system_RelE_toxin"/>
</dbReference>
<dbReference type="InParanoid" id="H1Z3V7"/>
<dbReference type="EMBL" id="CM001436">
    <property type="protein sequence ID" value="EHQ36579.1"/>
    <property type="molecule type" value="Genomic_DNA"/>
</dbReference>
<dbReference type="Proteomes" id="UP000005741">
    <property type="component" value="Chromosome"/>
</dbReference>